<evidence type="ECO:0000256" key="4">
    <source>
        <dbReference type="ARBA" id="ARBA00022723"/>
    </source>
</evidence>
<dbReference type="GO" id="GO:0010181">
    <property type="term" value="F:FMN binding"/>
    <property type="evidence" value="ECO:0007669"/>
    <property type="project" value="InterPro"/>
</dbReference>
<dbReference type="GO" id="GO:0046872">
    <property type="term" value="F:metal ion binding"/>
    <property type="evidence" value="ECO:0007669"/>
    <property type="project" value="UniProtKB-KW"/>
</dbReference>
<dbReference type="Pfam" id="PF00890">
    <property type="entry name" value="FAD_binding_2"/>
    <property type="match status" value="1"/>
</dbReference>
<dbReference type="FunFam" id="3.10.120.10:FF:000007">
    <property type="entry name" value="Sulfite oxidase, mitochondrial"/>
    <property type="match status" value="1"/>
</dbReference>
<dbReference type="Gene3D" id="3.50.50.60">
    <property type="entry name" value="FAD/NAD(P)-binding domain"/>
    <property type="match status" value="1"/>
</dbReference>
<evidence type="ECO:0000256" key="6">
    <source>
        <dbReference type="ARBA" id="ARBA00023002"/>
    </source>
</evidence>
<dbReference type="InterPro" id="IPR018506">
    <property type="entry name" value="Cyt_B5_heme-BS"/>
</dbReference>
<evidence type="ECO:0000256" key="3">
    <source>
        <dbReference type="ARBA" id="ARBA00022630"/>
    </source>
</evidence>
<accession>A0A411KVJ6</accession>
<dbReference type="Gene3D" id="3.90.700.10">
    <property type="entry name" value="Succinate dehydrogenase/fumarate reductase flavoprotein, catalytic domain"/>
    <property type="match status" value="1"/>
</dbReference>
<evidence type="ECO:0000256" key="1">
    <source>
        <dbReference type="ARBA" id="ARBA00001974"/>
    </source>
</evidence>
<dbReference type="GO" id="GO:0016491">
    <property type="term" value="F:oxidoreductase activity"/>
    <property type="evidence" value="ECO:0007669"/>
    <property type="project" value="UniProtKB-KW"/>
</dbReference>
<dbReference type="GO" id="GO:0020037">
    <property type="term" value="F:heme binding"/>
    <property type="evidence" value="ECO:0007669"/>
    <property type="project" value="InterPro"/>
</dbReference>
<dbReference type="SUPFAM" id="SSF51905">
    <property type="entry name" value="FAD/NAD(P)-binding domain"/>
    <property type="match status" value="1"/>
</dbReference>
<keyword evidence="2" id="KW-0349">Heme</keyword>
<reference evidence="9" key="1">
    <citation type="submission" date="2018-06" db="EMBL/GenBank/DDBJ databases">
        <title>Oxidation-reduction process in Philasterides dicentrarchi.</title>
        <authorList>
            <person name="deFelipe A."/>
            <person name="Folgueira I."/>
            <person name="Lamas J."/>
            <person name="Leiro J."/>
        </authorList>
    </citation>
    <scope>NUCLEOTIDE SEQUENCE</scope>
</reference>
<evidence type="ECO:0000256" key="2">
    <source>
        <dbReference type="ARBA" id="ARBA00022617"/>
    </source>
</evidence>
<dbReference type="AlphaFoldDB" id="A0A411KVJ6"/>
<dbReference type="PANTHER" id="PTHR43400:SF1">
    <property type="entry name" value="FUMARATE REDUCTASE"/>
    <property type="match status" value="1"/>
</dbReference>
<sequence length="587" mass="63330">MSQVIVVGGGLAGLSAAHQSLQNGARVTLIERNPFCGGNSTKATSGINGTLTQAQISKGILDNPGVFIADTTKSSQLGDPNAKPTEIIKVLCNESGPAIDWLINSFGLDLSLVSRLGGHSHERTHRGKEKFPGMTITYGLMERFEEIEKKTNGKQARLLTRSKVTKLLKNGEEVIGVEYVDKSGQAKQEYGVVIIATGGYAADFSKEGILAQVRPDLLSFSTTNGDHCDGSGIKMAQDIGANTVDMKWVQVHPTGLVNVKDPNSKTKFLAAEALRGCGGILLDKNGNRFCDELGRRDYVSGMMAKNAGPFRLILNGAASKEIEWHCKHYVGRNLMVRYNSGKELAAAMGVAPEHLANTFKVYSDQANTKNDPYGKKFFHNAQFSMDDYFHVSIVCPVVHYCMGGIQIDETARIIGSNGKPITGLYATGEVCGGVHGKNRLGGNSLLDCVVFGRVSGRSATQDLLNSLTQVVTGEKQLGQGSSRLSAIAGQVQQSQPVQQAPATTTSTSSGKTFTVEEVAKHSTDTDCWCILYDKVYDVTKFLEDHPGGKEAIMLFAGKDATEQFDMLHQKSVLDKFGPDFYVGDLRK</sequence>
<dbReference type="PRINTS" id="PR00363">
    <property type="entry name" value="CYTOCHROMEB5"/>
</dbReference>
<dbReference type="Gene3D" id="3.10.120.10">
    <property type="entry name" value="Cytochrome b5-like heme/steroid binding domain"/>
    <property type="match status" value="1"/>
</dbReference>
<evidence type="ECO:0000256" key="7">
    <source>
        <dbReference type="ARBA" id="ARBA00023004"/>
    </source>
</evidence>
<dbReference type="InterPro" id="IPR027477">
    <property type="entry name" value="Succ_DH/fumarate_Rdtase_cat_sf"/>
</dbReference>
<comment type="cofactor">
    <cofactor evidence="1">
        <name>FAD</name>
        <dbReference type="ChEBI" id="CHEBI:57692"/>
    </cofactor>
</comment>
<dbReference type="PANTHER" id="PTHR43400">
    <property type="entry name" value="FUMARATE REDUCTASE"/>
    <property type="match status" value="1"/>
</dbReference>
<dbReference type="InterPro" id="IPR001199">
    <property type="entry name" value="Cyt_B5-like_heme/steroid-bd"/>
</dbReference>
<evidence type="ECO:0000313" key="9">
    <source>
        <dbReference type="EMBL" id="QBC88379.1"/>
    </source>
</evidence>
<keyword evidence="6" id="KW-0560">Oxidoreductase</keyword>
<dbReference type="PROSITE" id="PS50255">
    <property type="entry name" value="CYTOCHROME_B5_2"/>
    <property type="match status" value="1"/>
</dbReference>
<dbReference type="InterPro" id="IPR036400">
    <property type="entry name" value="Cyt_B5-like_heme/steroid_sf"/>
</dbReference>
<dbReference type="InterPro" id="IPR050315">
    <property type="entry name" value="FAD-oxidoreductase_2"/>
</dbReference>
<evidence type="ECO:0000259" key="8">
    <source>
        <dbReference type="PROSITE" id="PS50255"/>
    </source>
</evidence>
<keyword evidence="5" id="KW-0274">FAD</keyword>
<name>A0A411KVJ6_9CILI</name>
<keyword evidence="3" id="KW-0285">Flavoprotein</keyword>
<feature type="domain" description="Cytochrome b5 heme-binding" evidence="8">
    <location>
        <begin position="510"/>
        <end position="586"/>
    </location>
</feature>
<organism evidence="9">
    <name type="scientific">Philasterides dicentrarchi</name>
    <dbReference type="NCBI Taxonomy" id="282688"/>
    <lineage>
        <taxon>Eukaryota</taxon>
        <taxon>Sar</taxon>
        <taxon>Alveolata</taxon>
        <taxon>Ciliophora</taxon>
        <taxon>Intramacronucleata</taxon>
        <taxon>Oligohymenophorea</taxon>
        <taxon>Scuticociliatia</taxon>
        <taxon>Philasterida</taxon>
        <taxon>Philasteridae</taxon>
        <taxon>Philasterides</taxon>
    </lineage>
</organism>
<proteinExistence type="evidence at transcript level"/>
<evidence type="ECO:0000256" key="5">
    <source>
        <dbReference type="ARBA" id="ARBA00022827"/>
    </source>
</evidence>
<dbReference type="PROSITE" id="PS00191">
    <property type="entry name" value="CYTOCHROME_B5_1"/>
    <property type="match status" value="1"/>
</dbReference>
<dbReference type="SUPFAM" id="SSF55856">
    <property type="entry name" value="Cytochrome b5-like heme/steroid binding domain"/>
    <property type="match status" value="1"/>
</dbReference>
<keyword evidence="4" id="KW-0479">Metal-binding</keyword>
<dbReference type="EMBL" id="MH427336">
    <property type="protein sequence ID" value="QBC88379.1"/>
    <property type="molecule type" value="mRNA"/>
</dbReference>
<protein>
    <submittedName>
        <fullName evidence="9">Succinate dehydrogenase flavoprotein</fullName>
    </submittedName>
</protein>
<dbReference type="SUPFAM" id="SSF56425">
    <property type="entry name" value="Succinate dehydrogenase/fumarate reductase flavoprotein, catalytic domain"/>
    <property type="match status" value="1"/>
</dbReference>
<dbReference type="NCBIfam" id="TIGR01813">
    <property type="entry name" value="flavo_cyto_c"/>
    <property type="match status" value="1"/>
</dbReference>
<dbReference type="InterPro" id="IPR036188">
    <property type="entry name" value="FAD/NAD-bd_sf"/>
</dbReference>
<dbReference type="InterPro" id="IPR010960">
    <property type="entry name" value="Flavocytochrome_c"/>
</dbReference>
<dbReference type="Pfam" id="PF00173">
    <property type="entry name" value="Cyt-b5"/>
    <property type="match status" value="1"/>
</dbReference>
<keyword evidence="7" id="KW-0408">Iron</keyword>
<dbReference type="InterPro" id="IPR003953">
    <property type="entry name" value="FAD-dep_OxRdtase_2_FAD-bd"/>
</dbReference>
<dbReference type="SMART" id="SM01117">
    <property type="entry name" value="Cyt-b5"/>
    <property type="match status" value="1"/>
</dbReference>